<organism evidence="3 4">
    <name type="scientific">Flavilitoribacter nigricans (strain ATCC 23147 / DSM 23189 / NBRC 102662 / NCIMB 1420 / SS-2)</name>
    <name type="common">Lewinella nigricans</name>
    <dbReference type="NCBI Taxonomy" id="1122177"/>
    <lineage>
        <taxon>Bacteria</taxon>
        <taxon>Pseudomonadati</taxon>
        <taxon>Bacteroidota</taxon>
        <taxon>Saprospiria</taxon>
        <taxon>Saprospirales</taxon>
        <taxon>Lewinellaceae</taxon>
        <taxon>Flavilitoribacter</taxon>
    </lineage>
</organism>
<dbReference type="GO" id="GO:0030246">
    <property type="term" value="F:carbohydrate binding"/>
    <property type="evidence" value="ECO:0007669"/>
    <property type="project" value="InterPro"/>
</dbReference>
<dbReference type="InterPro" id="IPR025667">
    <property type="entry name" value="SprB_repeat"/>
</dbReference>
<dbReference type="PROSITE" id="PS50093">
    <property type="entry name" value="PKD"/>
    <property type="match status" value="1"/>
</dbReference>
<accession>A0A2D0N6Q6</accession>
<dbReference type="Gene3D" id="2.60.40.680">
    <property type="match status" value="1"/>
</dbReference>
<protein>
    <recommendedName>
        <fullName evidence="2">PKD domain-containing protein</fullName>
    </recommendedName>
</protein>
<evidence type="ECO:0000313" key="4">
    <source>
        <dbReference type="Proteomes" id="UP000223913"/>
    </source>
</evidence>
<dbReference type="SUPFAM" id="SSF49384">
    <property type="entry name" value="Carbohydrate-binding domain"/>
    <property type="match status" value="1"/>
</dbReference>
<dbReference type="InterPro" id="IPR000601">
    <property type="entry name" value="PKD_dom"/>
</dbReference>
<reference evidence="3 4" key="1">
    <citation type="submission" date="2017-10" db="EMBL/GenBank/DDBJ databases">
        <title>The draft genome sequence of Lewinella nigricans NBRC 102662.</title>
        <authorList>
            <person name="Wang K."/>
        </authorList>
    </citation>
    <scope>NUCLEOTIDE SEQUENCE [LARGE SCALE GENOMIC DNA]</scope>
    <source>
        <strain evidence="3 4">NBRC 102662</strain>
    </source>
</reference>
<comment type="caution">
    <text evidence="3">The sequence shown here is derived from an EMBL/GenBank/DDBJ whole genome shotgun (WGS) entry which is preliminary data.</text>
</comment>
<keyword evidence="1" id="KW-0732">Signal</keyword>
<keyword evidence="4" id="KW-1185">Reference proteome</keyword>
<dbReference type="Pfam" id="PF13573">
    <property type="entry name" value="SprB"/>
    <property type="match status" value="7"/>
</dbReference>
<name>A0A2D0N6Q6_FLAN2</name>
<dbReference type="Proteomes" id="UP000223913">
    <property type="component" value="Unassembled WGS sequence"/>
</dbReference>
<dbReference type="Gene3D" id="2.60.40.740">
    <property type="match status" value="2"/>
</dbReference>
<dbReference type="Pfam" id="PF13585">
    <property type="entry name" value="CHU_C"/>
    <property type="match status" value="1"/>
</dbReference>
<dbReference type="InterPro" id="IPR008965">
    <property type="entry name" value="CBM2/CBM3_carb-bd_dom_sf"/>
</dbReference>
<dbReference type="OrthoDB" id="607469at2"/>
<dbReference type="EMBL" id="PDUD01000027">
    <property type="protein sequence ID" value="PHN04066.1"/>
    <property type="molecule type" value="Genomic_DNA"/>
</dbReference>
<feature type="chain" id="PRO_5013152610" description="PKD domain-containing protein" evidence="1">
    <location>
        <begin position="23"/>
        <end position="1559"/>
    </location>
</feature>
<feature type="signal peptide" evidence="1">
    <location>
        <begin position="1"/>
        <end position="22"/>
    </location>
</feature>
<gene>
    <name evidence="3" type="ORF">CRP01_22990</name>
</gene>
<proteinExistence type="predicted"/>
<evidence type="ECO:0000256" key="1">
    <source>
        <dbReference type="SAM" id="SignalP"/>
    </source>
</evidence>
<dbReference type="RefSeq" id="WP_099152452.1">
    <property type="nucleotide sequence ID" value="NZ_PDUD01000027.1"/>
</dbReference>
<evidence type="ECO:0000259" key="2">
    <source>
        <dbReference type="PROSITE" id="PS50093"/>
    </source>
</evidence>
<evidence type="ECO:0000313" key="3">
    <source>
        <dbReference type="EMBL" id="PHN04066.1"/>
    </source>
</evidence>
<sequence length="1559" mass="163830">MMTRIQFATLICCLSTSFTLLAQSPRNIVIDGQLRAPASGSARMECNDAGTISFLPFTGQSNDVAGDTIFLCFNDILQIDHTGGDLSGDPNPSTTPGFGYAFYDCQPTQTGPDLATILTDPCLNTVSPITFPNGVTETQDFGIWVATQEVDGDITFQNSGTLQYAFGGGSGPMQGAPVQLWFAPITIDDFANRAYEDDGLGGGEGSCVDVNVDEAFSVVYLNEVVATNQNIISGSTGCTGTFDVVGGLPEFLPAEEYEITISLASNPDIQGTVTSSSAPRHNSTVEFMVPRAGMYNIIVEDGKGCPAIFTMDFTSCASITYNFPLENVSPGQVECLPVTVEDFNMVGSMQFSINWDPTVLQFQNFQNPNAALVDLPNSINQADEQTLLVSWFDAGTSGVTLGDGAVLFEMCFDVIGQPGETSPIIMTDTPLSIEVLDTDSNPYGVIVTGGQVTVSASDLFVLIEPRDLECAAAPTGGFTLTVSDGVAPYNYAWNSVPPVGADQAGTLTNPGESITVNDLTEGTYQITITDSNNPVNTVIDTFELIAPPRLGANFTVTEPSCFGATDGSISVRISDGTPNPDLSKYTFTWNVPVGNVAALTNIPEGFYSVTVSSDNGCEAIASATLFEPLPIVVRDDPQDKVISPASCNGALDGEITVIPSGGTTSSGNYVFEWSNGVTQTSSSSTISGLDPGEYCVTITDDNGCSFSDCYIVAAEKEISIVSLVTDVTCFGEANGSIVLSGSTTPTNEEDLPYTFSWSANAGTAEDSSPNSSTQNGLAAGTYSVTMTDNDASGSCMVEGTFEILEPDSIAISIADINNETCNDNPSGGIGRDGNISVEVTGGTGAYTYEWSHDANLNGPTATGLTAGDYTLTVRDVNNCEQMLNFAIEAPTPPNITSLTDDSVTCPNDTDGMLSVTATATAAPITGYLWSTGSTETSISGLSPGAYTVTVTASDNCQSIDTALVTSPGLVVQDSINLRLPGCPGQNDGQIAVFVSGGTPPYTYRWSTDPNNATTINPLPALAAGTYSVTVTDANNCTPLVIDNIVLSDPPTITVDFTVLAPVSCPDDLTCDGRILAEASYSDGTTGIFNFVWSSGETEQGVASSTGTQLCRGPQTLTVSDGTCGVTVDVEVPSPDDFAVTADVANISCFGETDGTIMLATMGGTAPYDYLWDDGPSGSDRDNLGADTYQVVITDANGCNITQTVPIAEPDELILNINEALSTPTISCAGENDGIIVVEEVGGNGLGTSPFAWSGGVAPASSPRADNLAPGTYTVTVTDVRGCQADTVYTIGEPIPISVEIVEPVPPLCFGDPSLIFIDTVFGGTGQDFLDYTYSVDNNGLNFPPNQPATVFGMDHVIRVTDPGGCTVEVDVSIPQPDEIIIDLPSEITVELGDSVTLMPVISPLGGVFTYEWTPETPDISATDIPNPVVFPFRSEEYTLLITDPNGCTAEASVFIDLDANRNVYIPNAFSPDGDGINDEFRLFTCTGVRSVNFARIFDRWGEIVYNDDSIDVNCFDGAALWNGQKDGRTVSPGVYVYIIEVEFLDDVTLVFRGDVTVLR</sequence>
<feature type="domain" description="PKD" evidence="2">
    <location>
        <begin position="752"/>
        <end position="794"/>
    </location>
</feature>